<dbReference type="AlphaFoldDB" id="A0A5J4KLX6"/>
<accession>A0A5J4KLX6</accession>
<dbReference type="InterPro" id="IPR021272">
    <property type="entry name" value="DUF2851"/>
</dbReference>
<dbReference type="EMBL" id="BKZW01000001">
    <property type="protein sequence ID" value="GER87241.1"/>
    <property type="molecule type" value="Genomic_DNA"/>
</dbReference>
<reference evidence="1 2" key="1">
    <citation type="submission" date="2019-10" db="EMBL/GenBank/DDBJ databases">
        <title>Dictyobacter vulcani sp. nov., within the class Ktedonobacteria, isolated from soil of volcanic Mt. Zao.</title>
        <authorList>
            <person name="Zheng Y."/>
            <person name="Wang C.M."/>
            <person name="Sakai Y."/>
            <person name="Abe K."/>
            <person name="Yokota A."/>
            <person name="Yabe S."/>
        </authorList>
    </citation>
    <scope>NUCLEOTIDE SEQUENCE [LARGE SCALE GENOMIC DNA]</scope>
    <source>
        <strain evidence="1 2">W12</strain>
    </source>
</reference>
<comment type="caution">
    <text evidence="1">The sequence shown here is derived from an EMBL/GenBank/DDBJ whole genome shotgun (WGS) entry which is preliminary data.</text>
</comment>
<name>A0A5J4KLX6_9CHLR</name>
<gene>
    <name evidence="1" type="ORF">KDW_14030</name>
</gene>
<dbReference type="Proteomes" id="UP000326912">
    <property type="component" value="Unassembled WGS sequence"/>
</dbReference>
<evidence type="ECO:0008006" key="3">
    <source>
        <dbReference type="Google" id="ProtNLM"/>
    </source>
</evidence>
<evidence type="ECO:0000313" key="1">
    <source>
        <dbReference type="EMBL" id="GER87241.1"/>
    </source>
</evidence>
<keyword evidence="2" id="KW-1185">Reference proteome</keyword>
<protein>
    <recommendedName>
        <fullName evidence="3">DUF2851 domain-containing protein</fullName>
    </recommendedName>
</protein>
<sequence length="420" mass="47946">MSTIQRCNSALAEMPPVRLALARDQIYERKAPYEREVVERWWAIPRLTCLPLQNGSWCQILFAGRPGGAVGPDVRDAIVRFLPAPVDINNSEPGAHEQVVGDVEFHVHTSDWRVHRHEYDARYNTVLLHVVLFCDDARPTRRQDGVEIPVCSLADVVISSNRRRTLPAIAIQLDGWPCQRRLSGLSIQEQERLLQRAGLLRFEEKSHHFLEELHKGYSARSELDIYDTCLFLALAESLGYGRDRELFRALGAQLLWKHVPLPEPSGHTLRPSPLDRARLQMLSRLFERWRVPGIWHTLRRNLLPEVAKTDTALLSDLRAGFCELGLSLARTDIVLCNAVLPFAYAVALLEQHTLLAERVQSLYLQHPGLSSNRITRSMCLQLGLSREPRGSCRQQGLHYIYQHTCREKLCSNCMLGIQRI</sequence>
<proteinExistence type="predicted"/>
<organism evidence="1 2">
    <name type="scientific">Dictyobacter vulcani</name>
    <dbReference type="NCBI Taxonomy" id="2607529"/>
    <lineage>
        <taxon>Bacteria</taxon>
        <taxon>Bacillati</taxon>
        <taxon>Chloroflexota</taxon>
        <taxon>Ktedonobacteria</taxon>
        <taxon>Ktedonobacterales</taxon>
        <taxon>Dictyobacteraceae</taxon>
        <taxon>Dictyobacter</taxon>
    </lineage>
</organism>
<evidence type="ECO:0000313" key="2">
    <source>
        <dbReference type="Proteomes" id="UP000326912"/>
    </source>
</evidence>
<dbReference type="Pfam" id="PF11013">
    <property type="entry name" value="DUF2851"/>
    <property type="match status" value="1"/>
</dbReference>